<keyword evidence="3" id="KW-1185">Reference proteome</keyword>
<reference evidence="2 3" key="1">
    <citation type="journal article" date="2024" name="BMC Genomics">
        <title>De novo assembly and annotation of Popillia japonica's genome with initial clues to its potential as an invasive pest.</title>
        <authorList>
            <person name="Cucini C."/>
            <person name="Boschi S."/>
            <person name="Funari R."/>
            <person name="Cardaioli E."/>
            <person name="Iannotti N."/>
            <person name="Marturano G."/>
            <person name="Paoli F."/>
            <person name="Bruttini M."/>
            <person name="Carapelli A."/>
            <person name="Frati F."/>
            <person name="Nardi F."/>
        </authorList>
    </citation>
    <scope>NUCLEOTIDE SEQUENCE [LARGE SCALE GENOMIC DNA]</scope>
    <source>
        <strain evidence="2">DMR45628</strain>
    </source>
</reference>
<proteinExistence type="predicted"/>
<accession>A0AAW1LR58</accession>
<protein>
    <submittedName>
        <fullName evidence="2">Uncharacterized protein</fullName>
    </submittedName>
</protein>
<evidence type="ECO:0000313" key="3">
    <source>
        <dbReference type="Proteomes" id="UP001458880"/>
    </source>
</evidence>
<dbReference type="AlphaFoldDB" id="A0AAW1LR58"/>
<dbReference type="EMBL" id="JASPKY010000112">
    <property type="protein sequence ID" value="KAK9736518.1"/>
    <property type="molecule type" value="Genomic_DNA"/>
</dbReference>
<evidence type="ECO:0000313" key="2">
    <source>
        <dbReference type="EMBL" id="KAK9736518.1"/>
    </source>
</evidence>
<keyword evidence="1" id="KW-0175">Coiled coil</keyword>
<feature type="coiled-coil region" evidence="1">
    <location>
        <begin position="28"/>
        <end position="62"/>
    </location>
</feature>
<organism evidence="2 3">
    <name type="scientific">Popillia japonica</name>
    <name type="common">Japanese beetle</name>
    <dbReference type="NCBI Taxonomy" id="7064"/>
    <lineage>
        <taxon>Eukaryota</taxon>
        <taxon>Metazoa</taxon>
        <taxon>Ecdysozoa</taxon>
        <taxon>Arthropoda</taxon>
        <taxon>Hexapoda</taxon>
        <taxon>Insecta</taxon>
        <taxon>Pterygota</taxon>
        <taxon>Neoptera</taxon>
        <taxon>Endopterygota</taxon>
        <taxon>Coleoptera</taxon>
        <taxon>Polyphaga</taxon>
        <taxon>Scarabaeiformia</taxon>
        <taxon>Scarabaeidae</taxon>
        <taxon>Rutelinae</taxon>
        <taxon>Popillia</taxon>
    </lineage>
</organism>
<sequence length="203" mass="22441">MCTLCFGIVVLRPSHINSAVGTITTTVITALRNEIINLRQENSNLQSEVKELKEMVKQGTIQNIQTSPKEAVNATSPKEAVNAVNMINKPMSSVQGKPTKTQNDINTGHNRTDLFQQKILQEKTVQNHNNLQNVQYSGAVKRNSQFNSPHRSESALTIDKSEANSSLCKRNSQFNSPHRSESALTIDKSEANSSLCTFTSLRS</sequence>
<comment type="caution">
    <text evidence="2">The sequence shown here is derived from an EMBL/GenBank/DDBJ whole genome shotgun (WGS) entry which is preliminary data.</text>
</comment>
<dbReference type="Proteomes" id="UP001458880">
    <property type="component" value="Unassembled WGS sequence"/>
</dbReference>
<evidence type="ECO:0000256" key="1">
    <source>
        <dbReference type="SAM" id="Coils"/>
    </source>
</evidence>
<name>A0AAW1LR58_POPJA</name>
<gene>
    <name evidence="2" type="ORF">QE152_g12390</name>
</gene>